<reference evidence="2 3" key="1">
    <citation type="submission" date="2018-09" db="EMBL/GenBank/DDBJ databases">
        <title>Genomic investigation of the strawberry pathogen Phytophthora fragariae indicates pathogenicity is determined by transcriptional variation in three key races.</title>
        <authorList>
            <person name="Adams T.M."/>
            <person name="Armitage A.D."/>
            <person name="Sobczyk M.K."/>
            <person name="Bates H.J."/>
            <person name="Dunwell J.M."/>
            <person name="Nellist C.F."/>
            <person name="Harrison R.J."/>
        </authorList>
    </citation>
    <scope>NUCLEOTIDE SEQUENCE [LARGE SCALE GENOMIC DNA]</scope>
    <source>
        <strain evidence="2 3">SCRP324</strain>
    </source>
</reference>
<evidence type="ECO:0000313" key="3">
    <source>
        <dbReference type="Proteomes" id="UP000435112"/>
    </source>
</evidence>
<proteinExistence type="predicted"/>
<evidence type="ECO:0000256" key="1">
    <source>
        <dbReference type="SAM" id="MobiDB-lite"/>
    </source>
</evidence>
<evidence type="ECO:0000313" key="2">
    <source>
        <dbReference type="EMBL" id="KAE9030671.1"/>
    </source>
</evidence>
<accession>A0A6A3ME46</accession>
<organism evidence="2 3">
    <name type="scientific">Phytophthora rubi</name>
    <dbReference type="NCBI Taxonomy" id="129364"/>
    <lineage>
        <taxon>Eukaryota</taxon>
        <taxon>Sar</taxon>
        <taxon>Stramenopiles</taxon>
        <taxon>Oomycota</taxon>
        <taxon>Peronosporomycetes</taxon>
        <taxon>Peronosporales</taxon>
        <taxon>Peronosporaceae</taxon>
        <taxon>Phytophthora</taxon>
    </lineage>
</organism>
<feature type="compositionally biased region" description="Basic and acidic residues" evidence="1">
    <location>
        <begin position="113"/>
        <end position="124"/>
    </location>
</feature>
<dbReference type="Proteomes" id="UP000435112">
    <property type="component" value="Unassembled WGS sequence"/>
</dbReference>
<dbReference type="AlphaFoldDB" id="A0A6A3ME46"/>
<dbReference type="EMBL" id="QXFU01000536">
    <property type="protein sequence ID" value="KAE9030671.1"/>
    <property type="molecule type" value="Genomic_DNA"/>
</dbReference>
<protein>
    <submittedName>
        <fullName evidence="2">Uncharacterized protein</fullName>
    </submittedName>
</protein>
<feature type="region of interest" description="Disordered" evidence="1">
    <location>
        <begin position="105"/>
        <end position="124"/>
    </location>
</feature>
<sequence length="124" mass="13062">MDNGWEGCMVTNGWMGEDWAARTTAAKASRRARHGADDESAECAECSLARNGMDDESGEYAECSLATHGADDESGEYAVCSLATHGADGGFGEYAECLLATHIGRTDGQPGDLDERAHGASREV</sequence>
<dbReference type="OrthoDB" id="10314515at2759"/>
<comment type="caution">
    <text evidence="2">The sequence shown here is derived from an EMBL/GenBank/DDBJ whole genome shotgun (WGS) entry which is preliminary data.</text>
</comment>
<name>A0A6A3ME46_9STRA</name>
<gene>
    <name evidence="2" type="ORF">PR002_g9831</name>
</gene>